<protein>
    <submittedName>
        <fullName evidence="1">YheC/YheD family protein</fullName>
    </submittedName>
</protein>
<proteinExistence type="predicted"/>
<organism evidence="1 2">
    <name type="scientific">Cohnella suwonensis</name>
    <dbReference type="NCBI Taxonomy" id="696072"/>
    <lineage>
        <taxon>Bacteria</taxon>
        <taxon>Bacillati</taxon>
        <taxon>Bacillota</taxon>
        <taxon>Bacilli</taxon>
        <taxon>Bacillales</taxon>
        <taxon>Paenibacillaceae</taxon>
        <taxon>Cohnella</taxon>
    </lineage>
</organism>
<dbReference type="Proteomes" id="UP001596105">
    <property type="component" value="Unassembled WGS sequence"/>
</dbReference>
<accession>A0ABW0LSX4</accession>
<sequence>MAQHVGSKWKKTSALRADGKLKPLIPRTVKFDRASLRKMLDEYGMVYVKPMVGTHGKGVMRVWIGGGRYRYQLGTRAREFDSFDSLYNAVKKATNGRKYLVQMGIGLLKYRGRRFDLRVMAQLSPQRKWEATGIIGRVAAPGKIVTNYHGGGKLVAADRLLSEYLSPKAIRVKLRLFDRLGIRAGRAMRARFPNVCEVGLDIGLDRSFKPWIIEVNTSPDPYIFRKLPDPSIFRKIRRYEMACGRK</sequence>
<dbReference type="SUPFAM" id="SSF56059">
    <property type="entry name" value="Glutathione synthetase ATP-binding domain-like"/>
    <property type="match status" value="1"/>
</dbReference>
<evidence type="ECO:0000313" key="2">
    <source>
        <dbReference type="Proteomes" id="UP001596105"/>
    </source>
</evidence>
<keyword evidence="2" id="KW-1185">Reference proteome</keyword>
<reference evidence="2" key="1">
    <citation type="journal article" date="2019" name="Int. J. Syst. Evol. Microbiol.">
        <title>The Global Catalogue of Microorganisms (GCM) 10K type strain sequencing project: providing services to taxonomists for standard genome sequencing and annotation.</title>
        <authorList>
            <consortium name="The Broad Institute Genomics Platform"/>
            <consortium name="The Broad Institute Genome Sequencing Center for Infectious Disease"/>
            <person name="Wu L."/>
            <person name="Ma J."/>
        </authorList>
    </citation>
    <scope>NUCLEOTIDE SEQUENCE [LARGE SCALE GENOMIC DNA]</scope>
    <source>
        <strain evidence="2">CCUG 57113</strain>
    </source>
</reference>
<comment type="caution">
    <text evidence="1">The sequence shown here is derived from an EMBL/GenBank/DDBJ whole genome shotgun (WGS) entry which is preliminary data.</text>
</comment>
<dbReference type="Pfam" id="PF14398">
    <property type="entry name" value="ATPgrasp_YheCD"/>
    <property type="match status" value="1"/>
</dbReference>
<evidence type="ECO:0000313" key="1">
    <source>
        <dbReference type="EMBL" id="MFC5468371.1"/>
    </source>
</evidence>
<dbReference type="InterPro" id="IPR026838">
    <property type="entry name" value="YheC/D"/>
</dbReference>
<name>A0ABW0LSX4_9BACL</name>
<dbReference type="RefSeq" id="WP_209748681.1">
    <property type="nucleotide sequence ID" value="NZ_JBHSMH010000011.1"/>
</dbReference>
<dbReference type="Gene3D" id="3.30.470.20">
    <property type="entry name" value="ATP-grasp fold, B domain"/>
    <property type="match status" value="1"/>
</dbReference>
<gene>
    <name evidence="1" type="ORF">ACFPPD_06540</name>
</gene>
<dbReference type="EMBL" id="JBHSMH010000011">
    <property type="protein sequence ID" value="MFC5468371.1"/>
    <property type="molecule type" value="Genomic_DNA"/>
</dbReference>